<proteinExistence type="predicted"/>
<evidence type="ECO:0000256" key="1">
    <source>
        <dbReference type="SAM" id="MobiDB-lite"/>
    </source>
</evidence>
<protein>
    <recommendedName>
        <fullName evidence="3">LPS export ABC transporter periplasmic protein LptC</fullName>
    </recommendedName>
</protein>
<dbReference type="Pfam" id="PF06835">
    <property type="entry name" value="LptC"/>
    <property type="match status" value="1"/>
</dbReference>
<dbReference type="GO" id="GO:0005886">
    <property type="term" value="C:plasma membrane"/>
    <property type="evidence" value="ECO:0007669"/>
    <property type="project" value="InterPro"/>
</dbReference>
<dbReference type="GO" id="GO:0015221">
    <property type="term" value="F:lipopolysaccharide transmembrane transporter activity"/>
    <property type="evidence" value="ECO:0007669"/>
    <property type="project" value="InterPro"/>
</dbReference>
<name>Q3AQM0_CHLCH</name>
<dbReference type="EMBL" id="CP000108">
    <property type="protein sequence ID" value="ABB28705.1"/>
    <property type="molecule type" value="Genomic_DNA"/>
</dbReference>
<dbReference type="NCBIfam" id="TIGR04409">
    <property type="entry name" value="LptC_YrbK"/>
    <property type="match status" value="1"/>
</dbReference>
<dbReference type="AlphaFoldDB" id="Q3AQM0"/>
<dbReference type="KEGG" id="cch:Cag_1449"/>
<dbReference type="InterPro" id="IPR010664">
    <property type="entry name" value="LipoPS_assembly_LptC-rel"/>
</dbReference>
<dbReference type="InterPro" id="IPR026265">
    <property type="entry name" value="LptC"/>
</dbReference>
<feature type="region of interest" description="Disordered" evidence="1">
    <location>
        <begin position="1"/>
        <end position="26"/>
    </location>
</feature>
<reference evidence="2" key="1">
    <citation type="submission" date="2005-08" db="EMBL/GenBank/DDBJ databases">
        <title>Complete sequence of Chlorobium chlorochromatii CaD3.</title>
        <authorList>
            <person name="Copeland A."/>
            <person name="Lucas S."/>
            <person name="Lapidus A."/>
            <person name="Barry K."/>
            <person name="Detter J.C."/>
            <person name="Glavina T."/>
            <person name="Hammon N."/>
            <person name="Israni S."/>
            <person name="Pitluck S."/>
            <person name="Bryant D."/>
            <person name="Schmutz J."/>
            <person name="Larimer F."/>
            <person name="Land M."/>
            <person name="Kyrpides N."/>
            <person name="Ivanova N."/>
            <person name="Richardson P."/>
        </authorList>
    </citation>
    <scope>NUCLEOTIDE SEQUENCE [LARGE SCALE GENOMIC DNA]</scope>
    <source>
        <strain evidence="2">CaD3</strain>
    </source>
</reference>
<gene>
    <name evidence="2" type="ordered locus">Cag_1449</name>
</gene>
<sequence>MCINMWGCSNPETERRTSNSMLSGADHPSQEGWNIYMVLSESGREKAIIQAGHGAEFEEAQHLDNGVTLQLFDSNGSNRTTITANKAVIFNNQDIEAEGDVTIRSTSATGQTTRITTEYMKRTANDQMIRSDRLVTITRGEEVLRGNGFESDQYLKRFRIFRGSGEAVKQ</sequence>
<dbReference type="OrthoDB" id="9812080at2"/>
<evidence type="ECO:0000313" key="2">
    <source>
        <dbReference type="EMBL" id="ABB28705.1"/>
    </source>
</evidence>
<dbReference type="Gene3D" id="2.60.450.10">
    <property type="entry name" value="Lipopolysaccharide (LPS) transport protein A like domain"/>
    <property type="match status" value="1"/>
</dbReference>
<organism evidence="2">
    <name type="scientific">Chlorobium chlorochromatii (strain CaD3)</name>
    <dbReference type="NCBI Taxonomy" id="340177"/>
    <lineage>
        <taxon>Bacteria</taxon>
        <taxon>Pseudomonadati</taxon>
        <taxon>Chlorobiota</taxon>
        <taxon>Chlorobiia</taxon>
        <taxon>Chlorobiales</taxon>
        <taxon>Chlorobiaceae</taxon>
        <taxon>Chlorobium/Pelodictyon group</taxon>
        <taxon>Chlorobium</taxon>
    </lineage>
</organism>
<dbReference type="HOGENOM" id="CLU_128626_0_0_10"/>
<accession>Q3AQM0</accession>
<dbReference type="eggNOG" id="COG3117">
    <property type="taxonomic scope" value="Bacteria"/>
</dbReference>
<evidence type="ECO:0008006" key="3">
    <source>
        <dbReference type="Google" id="ProtNLM"/>
    </source>
</evidence>
<dbReference type="STRING" id="340177.Cag_1449"/>